<evidence type="ECO:0000313" key="2">
    <source>
        <dbReference type="Proteomes" id="UP000593567"/>
    </source>
</evidence>
<comment type="caution">
    <text evidence="1">The sequence shown here is derived from an EMBL/GenBank/DDBJ whole genome shotgun (WGS) entry which is preliminary data.</text>
</comment>
<dbReference type="Gene3D" id="1.10.287.370">
    <property type="match status" value="1"/>
</dbReference>
<sequence>MEGKIRKFEEFVNERLRKDLEKVMISRDRVAQQIAQYLQLKTVIEMIQSKGVDREPLRTQYTLPEAILHIDKRMDSLNAAADQLTVEAARIKAHIKTVLEGLREMQDIPAEDPIPHRPVW</sequence>
<dbReference type="EMBL" id="VXIV02000729">
    <property type="protein sequence ID" value="KAF6036407.1"/>
    <property type="molecule type" value="Genomic_DNA"/>
</dbReference>
<proteinExistence type="predicted"/>
<evidence type="ECO:0000313" key="1">
    <source>
        <dbReference type="EMBL" id="KAF6036407.1"/>
    </source>
</evidence>
<gene>
    <name evidence="1" type="ORF">EB796_005285</name>
</gene>
<dbReference type="InterPro" id="IPR009053">
    <property type="entry name" value="Prefoldin"/>
</dbReference>
<accession>A0A7J7KDP5</accession>
<protein>
    <submittedName>
        <fullName evidence="1">UXT</fullName>
    </submittedName>
</protein>
<reference evidence="1" key="1">
    <citation type="submission" date="2020-06" db="EMBL/GenBank/DDBJ databases">
        <title>Draft genome of Bugula neritina, a colonial animal packing powerful symbionts and potential medicines.</title>
        <authorList>
            <person name="Rayko M."/>
        </authorList>
    </citation>
    <scope>NUCLEOTIDE SEQUENCE [LARGE SCALE GENOMIC DNA]</scope>
    <source>
        <strain evidence="1">Kwan_BN1</strain>
    </source>
</reference>
<dbReference type="OrthoDB" id="433124at2759"/>
<dbReference type="SUPFAM" id="SSF46579">
    <property type="entry name" value="Prefoldin"/>
    <property type="match status" value="1"/>
</dbReference>
<name>A0A7J7KDP5_BUGNE</name>
<dbReference type="AlphaFoldDB" id="A0A7J7KDP5"/>
<dbReference type="Proteomes" id="UP000593567">
    <property type="component" value="Unassembled WGS sequence"/>
</dbReference>
<keyword evidence="2" id="KW-1185">Reference proteome</keyword>
<dbReference type="CDD" id="cd23158">
    <property type="entry name" value="Prefoldin_UXT"/>
    <property type="match status" value="1"/>
</dbReference>
<organism evidence="1 2">
    <name type="scientific">Bugula neritina</name>
    <name type="common">Brown bryozoan</name>
    <name type="synonym">Sertularia neritina</name>
    <dbReference type="NCBI Taxonomy" id="10212"/>
    <lineage>
        <taxon>Eukaryota</taxon>
        <taxon>Metazoa</taxon>
        <taxon>Spiralia</taxon>
        <taxon>Lophotrochozoa</taxon>
        <taxon>Bryozoa</taxon>
        <taxon>Gymnolaemata</taxon>
        <taxon>Cheilostomatida</taxon>
        <taxon>Flustrina</taxon>
        <taxon>Buguloidea</taxon>
        <taxon>Bugulidae</taxon>
        <taxon>Bugula</taxon>
    </lineage>
</organism>